<evidence type="ECO:0000313" key="13">
    <source>
        <dbReference type="EMBL" id="GIJ58460.1"/>
    </source>
</evidence>
<keyword evidence="8 10" id="KW-1133">Transmembrane helix</keyword>
<evidence type="ECO:0000259" key="11">
    <source>
        <dbReference type="PROSITE" id="PS50109"/>
    </source>
</evidence>
<keyword evidence="6 10" id="KW-0812">Transmembrane</keyword>
<evidence type="ECO:0000256" key="6">
    <source>
        <dbReference type="ARBA" id="ARBA00022692"/>
    </source>
</evidence>
<dbReference type="GO" id="GO:0005886">
    <property type="term" value="C:plasma membrane"/>
    <property type="evidence" value="ECO:0007669"/>
    <property type="project" value="UniProtKB-SubCell"/>
</dbReference>
<evidence type="ECO:0000313" key="14">
    <source>
        <dbReference type="Proteomes" id="UP000612585"/>
    </source>
</evidence>
<keyword evidence="4" id="KW-0597">Phosphoprotein</keyword>
<evidence type="ECO:0000256" key="3">
    <source>
        <dbReference type="ARBA" id="ARBA00012438"/>
    </source>
</evidence>
<dbReference type="InterPro" id="IPR050428">
    <property type="entry name" value="TCS_sensor_his_kinase"/>
</dbReference>
<dbReference type="PROSITE" id="PS50885">
    <property type="entry name" value="HAMP"/>
    <property type="match status" value="1"/>
</dbReference>
<dbReference type="InterPro" id="IPR036890">
    <property type="entry name" value="HATPase_C_sf"/>
</dbReference>
<keyword evidence="10" id="KW-0472">Membrane</keyword>
<comment type="caution">
    <text evidence="13">The sequence shown here is derived from an EMBL/GenBank/DDBJ whole genome shotgun (WGS) entry which is preliminary data.</text>
</comment>
<sequence>MRPRPTVRLRLTLLYGALFLVSGIVLLAITYFLVGDRIRVLVYDPPPGGGSLPPVDAIAGRRQSTDVRGLLVVQSGIALAIMTVVSLALGWVMAGRVLRPLRTITAATLDISAHNLHERLALAGPDDELKELGDTVDGLLARLEAAFAAQRQFVANASHELRTPLARQRTLLEVAIADPDPDVGTLLATCERVLRAGLQQERLIEALLTLARSERGLEHREPVDLRTVTEEVVAGQRTSGVDVRATLGPAAVRGDRRLTERLVANLVDNAVRHNVPGGHVDVTTATVDGRPTLRIANTGPVVPAAEIQRLLRPFQRLTGRRQANPDGLGLGLPIAAAIAAAHDAELTARPRPDGGLVTDVTYPAADR</sequence>
<protein>
    <recommendedName>
        <fullName evidence="3">histidine kinase</fullName>
        <ecNumber evidence="3">2.7.13.3</ecNumber>
    </recommendedName>
</protein>
<dbReference type="InterPro" id="IPR003660">
    <property type="entry name" value="HAMP_dom"/>
</dbReference>
<dbReference type="SUPFAM" id="SSF158472">
    <property type="entry name" value="HAMP domain-like"/>
    <property type="match status" value="1"/>
</dbReference>
<dbReference type="RefSeq" id="WP_203999297.1">
    <property type="nucleotide sequence ID" value="NZ_BOPG01000037.1"/>
</dbReference>
<dbReference type="Pfam" id="PF02518">
    <property type="entry name" value="HATPase_c"/>
    <property type="match status" value="1"/>
</dbReference>
<dbReference type="CDD" id="cd00082">
    <property type="entry name" value="HisKA"/>
    <property type="match status" value="1"/>
</dbReference>
<keyword evidence="14" id="KW-1185">Reference proteome</keyword>
<evidence type="ECO:0000259" key="12">
    <source>
        <dbReference type="PROSITE" id="PS50885"/>
    </source>
</evidence>
<feature type="domain" description="Histidine kinase" evidence="11">
    <location>
        <begin position="156"/>
        <end position="366"/>
    </location>
</feature>
<evidence type="ECO:0000256" key="10">
    <source>
        <dbReference type="SAM" id="Phobius"/>
    </source>
</evidence>
<reference evidence="13" key="1">
    <citation type="submission" date="2021-01" db="EMBL/GenBank/DDBJ databases">
        <title>Whole genome shotgun sequence of Virgisporangium aurantiacum NBRC 16421.</title>
        <authorList>
            <person name="Komaki H."/>
            <person name="Tamura T."/>
        </authorList>
    </citation>
    <scope>NUCLEOTIDE SEQUENCE</scope>
    <source>
        <strain evidence="13">NBRC 16421</strain>
    </source>
</reference>
<dbReference type="PANTHER" id="PTHR45436">
    <property type="entry name" value="SENSOR HISTIDINE KINASE YKOH"/>
    <property type="match status" value="1"/>
</dbReference>
<evidence type="ECO:0000256" key="1">
    <source>
        <dbReference type="ARBA" id="ARBA00000085"/>
    </source>
</evidence>
<dbReference type="AlphaFoldDB" id="A0A8J3ZB65"/>
<feature type="domain" description="HAMP" evidence="12">
    <location>
        <begin position="95"/>
        <end position="148"/>
    </location>
</feature>
<comment type="subcellular location">
    <subcellularLocation>
        <location evidence="2">Cell membrane</location>
    </subcellularLocation>
</comment>
<dbReference type="Gene3D" id="6.10.340.10">
    <property type="match status" value="1"/>
</dbReference>
<dbReference type="InterPro" id="IPR003594">
    <property type="entry name" value="HATPase_dom"/>
</dbReference>
<dbReference type="GO" id="GO:0000155">
    <property type="term" value="F:phosphorelay sensor kinase activity"/>
    <property type="evidence" value="ECO:0007669"/>
    <property type="project" value="InterPro"/>
</dbReference>
<dbReference type="SUPFAM" id="SSF47384">
    <property type="entry name" value="Homodimeric domain of signal transducing histidine kinase"/>
    <property type="match status" value="1"/>
</dbReference>
<dbReference type="SMART" id="SM00304">
    <property type="entry name" value="HAMP"/>
    <property type="match status" value="1"/>
</dbReference>
<dbReference type="InterPro" id="IPR005467">
    <property type="entry name" value="His_kinase_dom"/>
</dbReference>
<comment type="catalytic activity">
    <reaction evidence="1">
        <text>ATP + protein L-histidine = ADP + protein N-phospho-L-histidine.</text>
        <dbReference type="EC" id="2.7.13.3"/>
    </reaction>
</comment>
<keyword evidence="5" id="KW-0808">Transferase</keyword>
<dbReference type="EMBL" id="BOPG01000037">
    <property type="protein sequence ID" value="GIJ58460.1"/>
    <property type="molecule type" value="Genomic_DNA"/>
</dbReference>
<dbReference type="InterPro" id="IPR003661">
    <property type="entry name" value="HisK_dim/P_dom"/>
</dbReference>
<evidence type="ECO:0000256" key="7">
    <source>
        <dbReference type="ARBA" id="ARBA00022777"/>
    </source>
</evidence>
<dbReference type="Pfam" id="PF00512">
    <property type="entry name" value="HisKA"/>
    <property type="match status" value="1"/>
</dbReference>
<dbReference type="Proteomes" id="UP000612585">
    <property type="component" value="Unassembled WGS sequence"/>
</dbReference>
<organism evidence="13 14">
    <name type="scientific">Virgisporangium aurantiacum</name>
    <dbReference type="NCBI Taxonomy" id="175570"/>
    <lineage>
        <taxon>Bacteria</taxon>
        <taxon>Bacillati</taxon>
        <taxon>Actinomycetota</taxon>
        <taxon>Actinomycetes</taxon>
        <taxon>Micromonosporales</taxon>
        <taxon>Micromonosporaceae</taxon>
        <taxon>Virgisporangium</taxon>
    </lineage>
</organism>
<proteinExistence type="predicted"/>
<evidence type="ECO:0000256" key="4">
    <source>
        <dbReference type="ARBA" id="ARBA00022553"/>
    </source>
</evidence>
<dbReference type="PANTHER" id="PTHR45436:SF5">
    <property type="entry name" value="SENSOR HISTIDINE KINASE TRCS"/>
    <property type="match status" value="1"/>
</dbReference>
<dbReference type="InterPro" id="IPR036097">
    <property type="entry name" value="HisK_dim/P_sf"/>
</dbReference>
<feature type="transmembrane region" description="Helical" evidence="10">
    <location>
        <begin position="71"/>
        <end position="94"/>
    </location>
</feature>
<dbReference type="Gene3D" id="1.10.287.130">
    <property type="match status" value="1"/>
</dbReference>
<dbReference type="Gene3D" id="3.30.565.10">
    <property type="entry name" value="Histidine kinase-like ATPase, C-terminal domain"/>
    <property type="match status" value="1"/>
</dbReference>
<dbReference type="SUPFAM" id="SSF55874">
    <property type="entry name" value="ATPase domain of HSP90 chaperone/DNA topoisomerase II/histidine kinase"/>
    <property type="match status" value="1"/>
</dbReference>
<gene>
    <name evidence="13" type="primary">cutS_2</name>
    <name evidence="13" type="ORF">Vau01_059760</name>
</gene>
<dbReference type="SMART" id="SM00387">
    <property type="entry name" value="HATPase_c"/>
    <property type="match status" value="1"/>
</dbReference>
<name>A0A8J3ZB65_9ACTN</name>
<dbReference type="EC" id="2.7.13.3" evidence="3"/>
<evidence type="ECO:0000256" key="9">
    <source>
        <dbReference type="ARBA" id="ARBA00023012"/>
    </source>
</evidence>
<keyword evidence="9" id="KW-0902">Two-component regulatory system</keyword>
<feature type="transmembrane region" description="Helical" evidence="10">
    <location>
        <begin position="12"/>
        <end position="34"/>
    </location>
</feature>
<dbReference type="SMART" id="SM00388">
    <property type="entry name" value="HisKA"/>
    <property type="match status" value="1"/>
</dbReference>
<evidence type="ECO:0000256" key="5">
    <source>
        <dbReference type="ARBA" id="ARBA00022679"/>
    </source>
</evidence>
<dbReference type="PROSITE" id="PS50109">
    <property type="entry name" value="HIS_KIN"/>
    <property type="match status" value="1"/>
</dbReference>
<evidence type="ECO:0000256" key="8">
    <source>
        <dbReference type="ARBA" id="ARBA00022989"/>
    </source>
</evidence>
<accession>A0A8J3ZB65</accession>
<dbReference type="Pfam" id="PF00672">
    <property type="entry name" value="HAMP"/>
    <property type="match status" value="1"/>
</dbReference>
<evidence type="ECO:0000256" key="2">
    <source>
        <dbReference type="ARBA" id="ARBA00004236"/>
    </source>
</evidence>
<keyword evidence="7" id="KW-0418">Kinase</keyword>